<dbReference type="EMBL" id="JBHTGP010000038">
    <property type="protein sequence ID" value="MFD0692193.1"/>
    <property type="molecule type" value="Genomic_DNA"/>
</dbReference>
<proteinExistence type="predicted"/>
<reference evidence="2" key="1">
    <citation type="journal article" date="2019" name="Int. J. Syst. Evol. Microbiol.">
        <title>The Global Catalogue of Microorganisms (GCM) 10K type strain sequencing project: providing services to taxonomists for standard genome sequencing and annotation.</title>
        <authorList>
            <consortium name="The Broad Institute Genomics Platform"/>
            <consortium name="The Broad Institute Genome Sequencing Center for Infectious Disease"/>
            <person name="Wu L."/>
            <person name="Ma J."/>
        </authorList>
    </citation>
    <scope>NUCLEOTIDE SEQUENCE [LARGE SCALE GENOMIC DNA]</scope>
    <source>
        <strain evidence="2">JCM 9371</strain>
    </source>
</reference>
<comment type="caution">
    <text evidence="1">The sequence shown here is derived from an EMBL/GenBank/DDBJ whole genome shotgun (WGS) entry which is preliminary data.</text>
</comment>
<accession>A0ABW2Y0X1</accession>
<evidence type="ECO:0000313" key="1">
    <source>
        <dbReference type="EMBL" id="MFD0692193.1"/>
    </source>
</evidence>
<evidence type="ECO:0000313" key="2">
    <source>
        <dbReference type="Proteomes" id="UP001597063"/>
    </source>
</evidence>
<gene>
    <name evidence="1" type="ORF">ACFQZM_47440</name>
</gene>
<dbReference type="Proteomes" id="UP001597063">
    <property type="component" value="Unassembled WGS sequence"/>
</dbReference>
<protein>
    <submittedName>
        <fullName evidence="1">Uncharacterized protein</fullName>
    </submittedName>
</protein>
<dbReference type="RefSeq" id="WP_131760229.1">
    <property type="nucleotide sequence ID" value="NZ_CAACUY010000107.1"/>
</dbReference>
<keyword evidence="2" id="KW-1185">Reference proteome</keyword>
<name>A0ABW2Y0X1_9ACTN</name>
<sequence length="221" mass="22967">MVAVDIGSVKSPSKFAWAAFDVPIQDTIAEGKDPNSAVERLAVGLADDRQAVLLLESPMSIPVPDADDTGWRWLGRAREGEGNRPWSAGAGAGVLATGLAQTGWMLSRLAAATPEVIVTTQPDQWQAGRARLLLAEALVSGAGKPVAVAAGQHAADASAAGRALVERLRDGSPLASDVRCAPHNPLNLLAATALWAGLALNPGELHNDVLVIRVEPIPEHP</sequence>
<organism evidence="1 2">
    <name type="scientific">Actinomadura fibrosa</name>
    <dbReference type="NCBI Taxonomy" id="111802"/>
    <lineage>
        <taxon>Bacteria</taxon>
        <taxon>Bacillati</taxon>
        <taxon>Actinomycetota</taxon>
        <taxon>Actinomycetes</taxon>
        <taxon>Streptosporangiales</taxon>
        <taxon>Thermomonosporaceae</taxon>
        <taxon>Actinomadura</taxon>
    </lineage>
</organism>